<comment type="caution">
    <text evidence="5">The sequence shown here is derived from an EMBL/GenBank/DDBJ whole genome shotgun (WGS) entry which is preliminary data.</text>
</comment>
<feature type="chain" id="PRO_5045320013" description="Solute-binding protein family 3/N-terminal domain-containing protein" evidence="3">
    <location>
        <begin position="18"/>
        <end position="245"/>
    </location>
</feature>
<dbReference type="InterPro" id="IPR001638">
    <property type="entry name" value="Solute-binding_3/MltF_N"/>
</dbReference>
<dbReference type="RefSeq" id="WP_237360539.1">
    <property type="nucleotide sequence ID" value="NZ_CAKLDM010000001.1"/>
</dbReference>
<dbReference type="EMBL" id="CAKLDM010000001">
    <property type="protein sequence ID" value="CAH0537591.1"/>
    <property type="molecule type" value="Genomic_DNA"/>
</dbReference>
<feature type="domain" description="Solute-binding protein family 3/N-terminal" evidence="4">
    <location>
        <begin position="28"/>
        <end position="235"/>
    </location>
</feature>
<dbReference type="Gene3D" id="3.40.190.10">
    <property type="entry name" value="Periplasmic binding protein-like II"/>
    <property type="match status" value="2"/>
</dbReference>
<feature type="signal peptide" evidence="3">
    <location>
        <begin position="1"/>
        <end position="17"/>
    </location>
</feature>
<gene>
    <name evidence="5" type="ORF">VMF7928_01188</name>
</gene>
<keyword evidence="6" id="KW-1185">Reference proteome</keyword>
<keyword evidence="2 3" id="KW-0732">Signal</keyword>
<evidence type="ECO:0000313" key="6">
    <source>
        <dbReference type="Proteomes" id="UP000838748"/>
    </source>
</evidence>
<reference evidence="5" key="1">
    <citation type="submission" date="2021-11" db="EMBL/GenBank/DDBJ databases">
        <authorList>
            <person name="Rodrigo-Torres L."/>
            <person name="Arahal R. D."/>
            <person name="Lucena T."/>
        </authorList>
    </citation>
    <scope>NUCLEOTIDE SEQUENCE</scope>
    <source>
        <strain evidence="5">CECT 7928</strain>
    </source>
</reference>
<protein>
    <recommendedName>
        <fullName evidence="4">Solute-binding protein family 3/N-terminal domain-containing protein</fullName>
    </recommendedName>
</protein>
<evidence type="ECO:0000259" key="4">
    <source>
        <dbReference type="Pfam" id="PF00497"/>
    </source>
</evidence>
<comment type="similarity">
    <text evidence="1">Belongs to the bacterial solute-binding protein 3 family.</text>
</comment>
<proteinExistence type="inferred from homology"/>
<dbReference type="Proteomes" id="UP000838748">
    <property type="component" value="Unassembled WGS sequence"/>
</dbReference>
<dbReference type="PANTHER" id="PTHR35936:SF25">
    <property type="entry name" value="ABC TRANSPORTER SUBSTRATE-BINDING PROTEIN"/>
    <property type="match status" value="1"/>
</dbReference>
<accession>A0ABN8E3Q9</accession>
<evidence type="ECO:0000256" key="3">
    <source>
        <dbReference type="SAM" id="SignalP"/>
    </source>
</evidence>
<evidence type="ECO:0000256" key="1">
    <source>
        <dbReference type="ARBA" id="ARBA00010333"/>
    </source>
</evidence>
<dbReference type="SUPFAM" id="SSF53850">
    <property type="entry name" value="Periplasmic binding protein-like II"/>
    <property type="match status" value="1"/>
</dbReference>
<sequence>MRLVFCALFFVASFVKAETFVAHCRDRPPELVPTNPGCSGPIAEIIETAVGKLGHEVEWHLVPWIRTIKIAEYGDVDIIPRHSMNDKRSEFLYPATYGYETCNVYYMVNSDSQIKIERFEDLVGLIVGARRGSFYSKTFNESTELTKRFYNSDEQLLLLLKAQRIDVAIVSSGQNEETYRNEPIIHQVKYIDTFYNGRHISIPKKSPMAKYQAEFIQIIDEMRTSGEVNAIFQKYNVPPPVQYKE</sequence>
<evidence type="ECO:0000313" key="5">
    <source>
        <dbReference type="EMBL" id="CAH0537591.1"/>
    </source>
</evidence>
<dbReference type="PANTHER" id="PTHR35936">
    <property type="entry name" value="MEMBRANE-BOUND LYTIC MUREIN TRANSGLYCOSYLASE F"/>
    <property type="match status" value="1"/>
</dbReference>
<evidence type="ECO:0000256" key="2">
    <source>
        <dbReference type="ARBA" id="ARBA00022729"/>
    </source>
</evidence>
<dbReference type="Pfam" id="PF00497">
    <property type="entry name" value="SBP_bac_3"/>
    <property type="match status" value="1"/>
</dbReference>
<organism evidence="5 6">
    <name type="scientific">Vibrio marisflavi CECT 7928</name>
    <dbReference type="NCBI Taxonomy" id="634439"/>
    <lineage>
        <taxon>Bacteria</taxon>
        <taxon>Pseudomonadati</taxon>
        <taxon>Pseudomonadota</taxon>
        <taxon>Gammaproteobacteria</taxon>
        <taxon>Vibrionales</taxon>
        <taxon>Vibrionaceae</taxon>
        <taxon>Vibrio</taxon>
    </lineage>
</organism>
<name>A0ABN8E3Q9_9VIBR</name>